<dbReference type="EMBL" id="BQNB010018132">
    <property type="protein sequence ID" value="GJT71005.1"/>
    <property type="molecule type" value="Genomic_DNA"/>
</dbReference>
<sequence>MCQRWWIKLLSDYECEIKYHPGKVNVVADALSRKERLKPRRVRAMSITIHFGLKAKILEAQGKSSKDLKAPAEWLRGMEIHFEQRNDGHTSRYSIHPGADKMYLDLRDLYWWPDRDGRFASHLWQALQETLGTKLHMSTAYHPETDGQSERTIQTLEDMLRACVMDFGGSWDAHLPLIPCYGLEVGRKDPRGEELVQGAKGNDGQRFSIKERLKTVRSRQKSLCLIRRNPLEFKFGDRVLLKVSPWKGVYSLSVMLPRNKLCSTATGFNVSNLKKCLAEPDVQVPLDEIEIDENLRFVEEPIEIVERDVKKLKRRRIPLVKVRLENSGKCCNLSLEDKALLTGGDCYIPYFQLSDLPCGQVCAIARLEALTNVNNLAKPWFLNSTIKATYEGIVYPVKDIPTWQTPNDLQVVLPPVMGNKLPGRPKNKD</sequence>
<evidence type="ECO:0000313" key="1">
    <source>
        <dbReference type="EMBL" id="GJT71005.1"/>
    </source>
</evidence>
<reference evidence="1" key="1">
    <citation type="journal article" date="2022" name="Int. J. Mol. Sci.">
        <title>Draft Genome of Tanacetum Coccineum: Genomic Comparison of Closely Related Tanacetum-Family Plants.</title>
        <authorList>
            <person name="Yamashiro T."/>
            <person name="Shiraishi A."/>
            <person name="Nakayama K."/>
            <person name="Satake H."/>
        </authorList>
    </citation>
    <scope>NUCLEOTIDE SEQUENCE</scope>
</reference>
<protein>
    <submittedName>
        <fullName evidence="1">Reverse transcriptase domain-containing protein</fullName>
    </submittedName>
</protein>
<dbReference type="Gene3D" id="3.30.420.10">
    <property type="entry name" value="Ribonuclease H-like superfamily/Ribonuclease H"/>
    <property type="match status" value="1"/>
</dbReference>
<keyword evidence="1" id="KW-0548">Nucleotidyltransferase</keyword>
<name>A0ABQ5G677_9ASTR</name>
<accession>A0ABQ5G677</accession>
<dbReference type="Proteomes" id="UP001151760">
    <property type="component" value="Unassembled WGS sequence"/>
</dbReference>
<dbReference type="PANTHER" id="PTHR34072:SF52">
    <property type="entry name" value="RIBONUCLEASE H"/>
    <property type="match status" value="1"/>
</dbReference>
<proteinExistence type="predicted"/>
<evidence type="ECO:0000313" key="2">
    <source>
        <dbReference type="Proteomes" id="UP001151760"/>
    </source>
</evidence>
<dbReference type="InterPro" id="IPR036397">
    <property type="entry name" value="RNaseH_sf"/>
</dbReference>
<organism evidence="1 2">
    <name type="scientific">Tanacetum coccineum</name>
    <dbReference type="NCBI Taxonomy" id="301880"/>
    <lineage>
        <taxon>Eukaryota</taxon>
        <taxon>Viridiplantae</taxon>
        <taxon>Streptophyta</taxon>
        <taxon>Embryophyta</taxon>
        <taxon>Tracheophyta</taxon>
        <taxon>Spermatophyta</taxon>
        <taxon>Magnoliopsida</taxon>
        <taxon>eudicotyledons</taxon>
        <taxon>Gunneridae</taxon>
        <taxon>Pentapetalae</taxon>
        <taxon>asterids</taxon>
        <taxon>campanulids</taxon>
        <taxon>Asterales</taxon>
        <taxon>Asteraceae</taxon>
        <taxon>Asteroideae</taxon>
        <taxon>Anthemideae</taxon>
        <taxon>Anthemidinae</taxon>
        <taxon>Tanacetum</taxon>
    </lineage>
</organism>
<dbReference type="SUPFAM" id="SSF53098">
    <property type="entry name" value="Ribonuclease H-like"/>
    <property type="match status" value="1"/>
</dbReference>
<dbReference type="InterPro" id="IPR012337">
    <property type="entry name" value="RNaseH-like_sf"/>
</dbReference>
<dbReference type="PANTHER" id="PTHR34072">
    <property type="entry name" value="ENZYMATIC POLYPROTEIN-RELATED"/>
    <property type="match status" value="1"/>
</dbReference>
<comment type="caution">
    <text evidence="1">The sequence shown here is derived from an EMBL/GenBank/DDBJ whole genome shotgun (WGS) entry which is preliminary data.</text>
</comment>
<keyword evidence="2" id="KW-1185">Reference proteome</keyword>
<keyword evidence="1" id="KW-0808">Transferase</keyword>
<gene>
    <name evidence="1" type="ORF">Tco_1030291</name>
</gene>
<keyword evidence="1" id="KW-0695">RNA-directed DNA polymerase</keyword>
<reference evidence="1" key="2">
    <citation type="submission" date="2022-01" db="EMBL/GenBank/DDBJ databases">
        <authorList>
            <person name="Yamashiro T."/>
            <person name="Shiraishi A."/>
            <person name="Satake H."/>
            <person name="Nakayama K."/>
        </authorList>
    </citation>
    <scope>NUCLEOTIDE SEQUENCE</scope>
</reference>
<dbReference type="GO" id="GO:0003964">
    <property type="term" value="F:RNA-directed DNA polymerase activity"/>
    <property type="evidence" value="ECO:0007669"/>
    <property type="project" value="UniProtKB-KW"/>
</dbReference>